<evidence type="ECO:0000256" key="5">
    <source>
        <dbReference type="SAM" id="SignalP"/>
    </source>
</evidence>
<dbReference type="Gene3D" id="1.10.760.10">
    <property type="entry name" value="Cytochrome c-like domain"/>
    <property type="match status" value="1"/>
</dbReference>
<gene>
    <name evidence="7" type="ORF">G3580_01890</name>
</gene>
<keyword evidence="1 4" id="KW-0349">Heme</keyword>
<evidence type="ECO:0000313" key="7">
    <source>
        <dbReference type="EMBL" id="QID16483.1"/>
    </source>
</evidence>
<evidence type="ECO:0000256" key="4">
    <source>
        <dbReference type="PROSITE-ProRule" id="PRU00433"/>
    </source>
</evidence>
<reference evidence="7 8" key="1">
    <citation type="submission" date="2020-02" db="EMBL/GenBank/DDBJ databases">
        <title>Nitrogenibacter mangrovi gen. nov., sp. nov. isolated from mangrove sediment, a denitrifying betaproteobacterium.</title>
        <authorList>
            <person name="Liao H."/>
            <person name="Tian Y."/>
        </authorList>
    </citation>
    <scope>NUCLEOTIDE SEQUENCE [LARGE SCALE GENOMIC DNA]</scope>
    <source>
        <strain evidence="7 8">M9-3-2</strain>
    </source>
</reference>
<dbReference type="PROSITE" id="PS51007">
    <property type="entry name" value="CYTC"/>
    <property type="match status" value="1"/>
</dbReference>
<keyword evidence="8" id="KW-1185">Reference proteome</keyword>
<keyword evidence="2 4" id="KW-0479">Metal-binding</keyword>
<feature type="domain" description="Cytochrome c" evidence="6">
    <location>
        <begin position="25"/>
        <end position="127"/>
    </location>
</feature>
<organism evidence="7 8">
    <name type="scientific">Nitrogeniibacter mangrovi</name>
    <dbReference type="NCBI Taxonomy" id="2016596"/>
    <lineage>
        <taxon>Bacteria</taxon>
        <taxon>Pseudomonadati</taxon>
        <taxon>Pseudomonadota</taxon>
        <taxon>Betaproteobacteria</taxon>
        <taxon>Rhodocyclales</taxon>
        <taxon>Zoogloeaceae</taxon>
        <taxon>Nitrogeniibacter</taxon>
    </lineage>
</organism>
<dbReference type="KEGG" id="azq:G3580_01890"/>
<evidence type="ECO:0000256" key="2">
    <source>
        <dbReference type="ARBA" id="ARBA00022723"/>
    </source>
</evidence>
<dbReference type="EMBL" id="CP048836">
    <property type="protein sequence ID" value="QID16483.1"/>
    <property type="molecule type" value="Genomic_DNA"/>
</dbReference>
<proteinExistence type="predicted"/>
<dbReference type="GO" id="GO:0020037">
    <property type="term" value="F:heme binding"/>
    <property type="evidence" value="ECO:0007669"/>
    <property type="project" value="InterPro"/>
</dbReference>
<dbReference type="InterPro" id="IPR036909">
    <property type="entry name" value="Cyt_c-like_dom_sf"/>
</dbReference>
<evidence type="ECO:0000256" key="3">
    <source>
        <dbReference type="ARBA" id="ARBA00023004"/>
    </source>
</evidence>
<dbReference type="GO" id="GO:0046872">
    <property type="term" value="F:metal ion binding"/>
    <property type="evidence" value="ECO:0007669"/>
    <property type="project" value="UniProtKB-KW"/>
</dbReference>
<dbReference type="RefSeq" id="WP_173763651.1">
    <property type="nucleotide sequence ID" value="NZ_CP048836.1"/>
</dbReference>
<keyword evidence="5" id="KW-0732">Signal</keyword>
<evidence type="ECO:0000256" key="1">
    <source>
        <dbReference type="ARBA" id="ARBA00022617"/>
    </source>
</evidence>
<feature type="signal peptide" evidence="5">
    <location>
        <begin position="1"/>
        <end position="20"/>
    </location>
</feature>
<dbReference type="Proteomes" id="UP000501991">
    <property type="component" value="Chromosome"/>
</dbReference>
<evidence type="ECO:0000259" key="6">
    <source>
        <dbReference type="PROSITE" id="PS51007"/>
    </source>
</evidence>
<dbReference type="InterPro" id="IPR009056">
    <property type="entry name" value="Cyt_c-like_dom"/>
</dbReference>
<dbReference type="AlphaFoldDB" id="A0A6C1AZC7"/>
<accession>A0A6C1AZC7</accession>
<evidence type="ECO:0000313" key="8">
    <source>
        <dbReference type="Proteomes" id="UP000501991"/>
    </source>
</evidence>
<feature type="chain" id="PRO_5025439669" evidence="5">
    <location>
        <begin position="21"/>
        <end position="165"/>
    </location>
</feature>
<keyword evidence="3 4" id="KW-0408">Iron</keyword>
<name>A0A6C1AZC7_9RHOO</name>
<protein>
    <submittedName>
        <fullName evidence="7">Cytochrome C</fullName>
    </submittedName>
</protein>
<dbReference type="SUPFAM" id="SSF46626">
    <property type="entry name" value="Cytochrome c"/>
    <property type="match status" value="1"/>
</dbReference>
<dbReference type="GO" id="GO:0009055">
    <property type="term" value="F:electron transfer activity"/>
    <property type="evidence" value="ECO:0007669"/>
    <property type="project" value="InterPro"/>
</dbReference>
<sequence length="165" mass="17185">MKRTLLALSLGLLAVAGARADAPAPSVERGRYLIAVAGCNDCHTPRFAQLGAAIPESERFTGMAVGFSGPWGVSYPGNLRLRAAAVGEDEWLARVRAGGRPPMPWNALQAMTEADQRSVFRYLRALGPAGAPTPAALPPGAPIPTPHFVFVPQAPTAVGLAPGRP</sequence>